<evidence type="ECO:0000313" key="2">
    <source>
        <dbReference type="EMBL" id="KAJ4150987.1"/>
    </source>
</evidence>
<evidence type="ECO:0000256" key="1">
    <source>
        <dbReference type="SAM" id="MobiDB-lite"/>
    </source>
</evidence>
<name>A0A9W8Q9P9_AKAMU</name>
<keyword evidence="3" id="KW-1185">Reference proteome</keyword>
<feature type="region of interest" description="Disordered" evidence="1">
    <location>
        <begin position="232"/>
        <end position="252"/>
    </location>
</feature>
<feature type="compositionally biased region" description="Acidic residues" evidence="1">
    <location>
        <begin position="239"/>
        <end position="252"/>
    </location>
</feature>
<dbReference type="EMBL" id="JAJHUN010000009">
    <property type="protein sequence ID" value="KAJ4150987.1"/>
    <property type="molecule type" value="Genomic_DNA"/>
</dbReference>
<sequence>MPYSRDSVVQRMTQYYELLEKLAYIDDSEIARPPPTGWTNEQLHMEMLMAAERSDKVVDLVRHLPYLRCIRELEVYAPCRVVSYLREDMSHEASTPEMAKVFFHKRIMVCGEDGIVCPKGMIALASDLRIDAILLDTDDGVIYHCDGSMQDPDAPGNEPWRQGGKQYRAEEFLDMIYDQVNSLLIMPIPEPFPWFEGGLTPEGARIKQILVENGWPESLRKDAYIDALREYEKTRRAEDDDQAVDDDDDDDF</sequence>
<organism evidence="2 3">
    <name type="scientific">Akanthomyces muscarius</name>
    <name type="common">Entomopathogenic fungus</name>
    <name type="synonym">Lecanicillium muscarium</name>
    <dbReference type="NCBI Taxonomy" id="2231603"/>
    <lineage>
        <taxon>Eukaryota</taxon>
        <taxon>Fungi</taxon>
        <taxon>Dikarya</taxon>
        <taxon>Ascomycota</taxon>
        <taxon>Pezizomycotina</taxon>
        <taxon>Sordariomycetes</taxon>
        <taxon>Hypocreomycetidae</taxon>
        <taxon>Hypocreales</taxon>
        <taxon>Cordycipitaceae</taxon>
        <taxon>Akanthomyces</taxon>
    </lineage>
</organism>
<gene>
    <name evidence="2" type="ORF">LMH87_011709</name>
</gene>
<dbReference type="GeneID" id="80898868"/>
<comment type="caution">
    <text evidence="2">The sequence shown here is derived from an EMBL/GenBank/DDBJ whole genome shotgun (WGS) entry which is preliminary data.</text>
</comment>
<proteinExistence type="predicted"/>
<evidence type="ECO:0000313" key="3">
    <source>
        <dbReference type="Proteomes" id="UP001144673"/>
    </source>
</evidence>
<reference evidence="2" key="1">
    <citation type="journal article" date="2023" name="Access Microbiol">
        <title>De-novo genome assembly for Akanthomyces muscarius, a biocontrol agent of insect agricultural pests.</title>
        <authorList>
            <person name="Erdos Z."/>
            <person name="Studholme D.J."/>
            <person name="Raymond B."/>
            <person name="Sharma M."/>
        </authorList>
    </citation>
    <scope>NUCLEOTIDE SEQUENCE</scope>
    <source>
        <strain evidence="2">Ve6</strain>
    </source>
</reference>
<dbReference type="RefSeq" id="XP_056052701.1">
    <property type="nucleotide sequence ID" value="XM_056200897.1"/>
</dbReference>
<dbReference type="Proteomes" id="UP001144673">
    <property type="component" value="Chromosome 4"/>
</dbReference>
<dbReference type="KEGG" id="amus:LMH87_011709"/>
<dbReference type="AlphaFoldDB" id="A0A9W8Q9P9"/>
<accession>A0A9W8Q9P9</accession>
<protein>
    <submittedName>
        <fullName evidence="2">Uncharacterized protein</fullName>
    </submittedName>
</protein>